<dbReference type="AlphaFoldDB" id="A0AAN6H5R8"/>
<comment type="caution">
    <text evidence="1">The sequence shown here is derived from an EMBL/GenBank/DDBJ whole genome shotgun (WGS) entry which is preliminary data.</text>
</comment>
<name>A0AAN6H5R8_9PEZI</name>
<reference evidence="1" key="1">
    <citation type="submission" date="2023-06" db="EMBL/GenBank/DDBJ databases">
        <title>Black Yeasts Isolated from many extreme environments.</title>
        <authorList>
            <person name="Coleine C."/>
            <person name="Stajich J.E."/>
            <person name="Selbmann L."/>
        </authorList>
    </citation>
    <scope>NUCLEOTIDE SEQUENCE</scope>
    <source>
        <strain evidence="1">CCFEE 5200</strain>
    </source>
</reference>
<gene>
    <name evidence="1" type="ORF">LTR91_022720</name>
</gene>
<proteinExistence type="predicted"/>
<evidence type="ECO:0000313" key="1">
    <source>
        <dbReference type="EMBL" id="KAK0955728.1"/>
    </source>
</evidence>
<protein>
    <submittedName>
        <fullName evidence="1">Uncharacterized protein</fullName>
    </submittedName>
</protein>
<dbReference type="EMBL" id="JAUJLE010000459">
    <property type="protein sequence ID" value="KAK0955728.1"/>
    <property type="molecule type" value="Genomic_DNA"/>
</dbReference>
<organism evidence="1 2">
    <name type="scientific">Friedmanniomyces endolithicus</name>
    <dbReference type="NCBI Taxonomy" id="329885"/>
    <lineage>
        <taxon>Eukaryota</taxon>
        <taxon>Fungi</taxon>
        <taxon>Dikarya</taxon>
        <taxon>Ascomycota</taxon>
        <taxon>Pezizomycotina</taxon>
        <taxon>Dothideomycetes</taxon>
        <taxon>Dothideomycetidae</taxon>
        <taxon>Mycosphaerellales</taxon>
        <taxon>Teratosphaeriaceae</taxon>
        <taxon>Friedmanniomyces</taxon>
    </lineage>
</organism>
<accession>A0AAN6H5R8</accession>
<sequence>ILTIRWSCEIEKTSRPCRQTSRLMSRLRPLPHDQLMPERQPFHDRFTLLAQKAFGPSASAPSPNEPEGQAGLMIWAERNGALKGLYPFLLATGGAGAALRTSPLIARNLPKRCARDSSPVVTSHSRGEHLMYAHYAMTTKADLLAAAQANLEVPEPDGVRNADSAPALRCLWYLSCGAFCSGLCSSNTAMEARLSTHPYFEHAARYDIVTMAVCGIVLLRLVFKMLASSARSIDYGIPW</sequence>
<dbReference type="Proteomes" id="UP001175353">
    <property type="component" value="Unassembled WGS sequence"/>
</dbReference>
<feature type="non-terminal residue" evidence="1">
    <location>
        <position position="1"/>
    </location>
</feature>
<keyword evidence="2" id="KW-1185">Reference proteome</keyword>
<evidence type="ECO:0000313" key="2">
    <source>
        <dbReference type="Proteomes" id="UP001175353"/>
    </source>
</evidence>